<feature type="region of interest" description="Disordered" evidence="1">
    <location>
        <begin position="546"/>
        <end position="608"/>
    </location>
</feature>
<feature type="region of interest" description="Disordered" evidence="1">
    <location>
        <begin position="354"/>
        <end position="408"/>
    </location>
</feature>
<organism evidence="3 4">
    <name type="scientific">Aspergillus aculeatus (strain ATCC 16872 / CBS 172.66 / WB 5094)</name>
    <dbReference type="NCBI Taxonomy" id="690307"/>
    <lineage>
        <taxon>Eukaryota</taxon>
        <taxon>Fungi</taxon>
        <taxon>Dikarya</taxon>
        <taxon>Ascomycota</taxon>
        <taxon>Pezizomycotina</taxon>
        <taxon>Eurotiomycetes</taxon>
        <taxon>Eurotiomycetidae</taxon>
        <taxon>Eurotiales</taxon>
        <taxon>Aspergillaceae</taxon>
        <taxon>Aspergillus</taxon>
        <taxon>Aspergillus subgen. Circumdati</taxon>
    </lineage>
</organism>
<feature type="transmembrane region" description="Helical" evidence="2">
    <location>
        <begin position="6"/>
        <end position="30"/>
    </location>
</feature>
<feature type="compositionally biased region" description="Polar residues" evidence="1">
    <location>
        <begin position="677"/>
        <end position="687"/>
    </location>
</feature>
<sequence>MPPLTTVIAIAVSCSVLFIVAAVVGTVIWVRVRHDRLSLAVANAKHGQFGLQHYQAETLTELSREEGTALRQYGQLPYGKPSEWGVLSSRESLPTSPGDSESSSPPNEKGRDLRRPMSRSLSTRSARVSKGFLGPQRLSSLTPLTERSEKRYSSSPVVSCINERLSSSAVDGAVELPTETTPRHTPEREEEHPRAEITMRPISGAWPLVHSRERSGNLYPVLEDNPEGINPPFARVRGGSITAQTAGTMPEQPVPPPPCAYPPNRFRLSKNDSICFSSLSLETADSSILDESRRTSTNIESDFTSPALPPCPTFTPFDANDVGRLEFDRRSFVTPSSVVPAPFVFPATSSAVWEGQRIESGRTSPRRSLTARSPTSMERSSPPPRRSESVSVGHSRRDSGMSVKPLDLSNTPILNAAGRNAALLPHFSQMQRIPPQTEQRRSHDPFYAGPQNAANTNAQGAPRNRLTGLATPESSAQSLAGHVKPPMASAMRSGNSLRKGHRRQNCVRISIHPPVTFNGPVFSPTAEEPEDVEEIDFRRSQVSELSASNVSLPSNVSSLSAGNNTQHSQQNDRLRVIDVSEDRRTSRRGTPKRRKHTRGDSTDSMMSMINAGNSLPEIVTTLPIPKIETSLLNTPSPEANSPVWMMSSHTSSPSTYENMSSPGSPRRSAVKGPRNQPGRQMRNNYRPSQPLEDNAKLSLRTTSRPPHMRKDPARKPPESAQRPKTDAQQTASPRNQDSAGQAPPGAPRMNHPAIAKQQPPQSLRQHRPHHRPPPAGSNPKSPIMQTGGIVSIWEDGPLELKAPPKPTVSLVKEATELPDEPTAKRVERTKSQGPGDRSPTKSSNNRSKQEPKTPTRRAVGLGIGAATPASLYDGDGFLKE</sequence>
<dbReference type="EMBL" id="KV878977">
    <property type="protein sequence ID" value="OJJ99779.1"/>
    <property type="molecule type" value="Genomic_DNA"/>
</dbReference>
<gene>
    <name evidence="3" type="ORF">ASPACDRAFT_29113</name>
</gene>
<feature type="compositionally biased region" description="Polar residues" evidence="1">
    <location>
        <begin position="647"/>
        <end position="663"/>
    </location>
</feature>
<dbReference type="OrthoDB" id="3546893at2759"/>
<feature type="compositionally biased region" description="Basic and acidic residues" evidence="1">
    <location>
        <begin position="821"/>
        <end position="830"/>
    </location>
</feature>
<feature type="compositionally biased region" description="Basic residues" evidence="1">
    <location>
        <begin position="585"/>
        <end position="597"/>
    </location>
</feature>
<keyword evidence="4" id="KW-1185">Reference proteome</keyword>
<feature type="compositionally biased region" description="Basic and acidic residues" evidence="1">
    <location>
        <begin position="708"/>
        <end position="725"/>
    </location>
</feature>
<feature type="compositionally biased region" description="Polar residues" evidence="1">
    <location>
        <begin position="726"/>
        <end position="739"/>
    </location>
</feature>
<keyword evidence="2" id="KW-0472">Membrane</keyword>
<dbReference type="Proteomes" id="UP000184546">
    <property type="component" value="Unassembled WGS sequence"/>
</dbReference>
<keyword evidence="2" id="KW-0812">Transmembrane</keyword>
<feature type="compositionally biased region" description="Basic and acidic residues" evidence="1">
    <location>
        <begin position="570"/>
        <end position="584"/>
    </location>
</feature>
<feature type="compositionally biased region" description="Polar residues" evidence="1">
    <location>
        <begin position="89"/>
        <end position="106"/>
    </location>
</feature>
<feature type="region of interest" description="Disordered" evidence="1">
    <location>
        <begin position="633"/>
        <end position="880"/>
    </location>
</feature>
<evidence type="ECO:0000313" key="4">
    <source>
        <dbReference type="Proteomes" id="UP000184546"/>
    </source>
</evidence>
<dbReference type="RefSeq" id="XP_020056119.1">
    <property type="nucleotide sequence ID" value="XM_020199613.1"/>
</dbReference>
<dbReference type="GeneID" id="30973427"/>
<dbReference type="VEuPathDB" id="FungiDB:ASPACDRAFT_29113"/>
<feature type="compositionally biased region" description="Polar residues" evidence="1">
    <location>
        <begin position="361"/>
        <end position="371"/>
    </location>
</feature>
<feature type="region of interest" description="Disordered" evidence="1">
    <location>
        <begin position="433"/>
        <end position="498"/>
    </location>
</feature>
<protein>
    <submittedName>
        <fullName evidence="3">Uncharacterized protein</fullName>
    </submittedName>
</protein>
<reference evidence="4" key="1">
    <citation type="journal article" date="2017" name="Genome Biol.">
        <title>Comparative genomics reveals high biological diversity and specific adaptations in the industrially and medically important fungal genus Aspergillus.</title>
        <authorList>
            <person name="de Vries R.P."/>
            <person name="Riley R."/>
            <person name="Wiebenga A."/>
            <person name="Aguilar-Osorio G."/>
            <person name="Amillis S."/>
            <person name="Uchima C.A."/>
            <person name="Anderluh G."/>
            <person name="Asadollahi M."/>
            <person name="Askin M."/>
            <person name="Barry K."/>
            <person name="Battaglia E."/>
            <person name="Bayram O."/>
            <person name="Benocci T."/>
            <person name="Braus-Stromeyer S.A."/>
            <person name="Caldana C."/>
            <person name="Canovas D."/>
            <person name="Cerqueira G.C."/>
            <person name="Chen F."/>
            <person name="Chen W."/>
            <person name="Choi C."/>
            <person name="Clum A."/>
            <person name="Dos Santos R.A."/>
            <person name="Damasio A.R."/>
            <person name="Diallinas G."/>
            <person name="Emri T."/>
            <person name="Fekete E."/>
            <person name="Flipphi M."/>
            <person name="Freyberg S."/>
            <person name="Gallo A."/>
            <person name="Gournas C."/>
            <person name="Habgood R."/>
            <person name="Hainaut M."/>
            <person name="Harispe M.L."/>
            <person name="Henrissat B."/>
            <person name="Hilden K.S."/>
            <person name="Hope R."/>
            <person name="Hossain A."/>
            <person name="Karabika E."/>
            <person name="Karaffa L."/>
            <person name="Karanyi Z."/>
            <person name="Krasevec N."/>
            <person name="Kuo A."/>
            <person name="Kusch H."/>
            <person name="LaButti K."/>
            <person name="Lagendijk E.L."/>
            <person name="Lapidus A."/>
            <person name="Levasseur A."/>
            <person name="Lindquist E."/>
            <person name="Lipzen A."/>
            <person name="Logrieco A.F."/>
            <person name="MacCabe A."/>
            <person name="Maekelae M.R."/>
            <person name="Malavazi I."/>
            <person name="Melin P."/>
            <person name="Meyer V."/>
            <person name="Mielnichuk N."/>
            <person name="Miskei M."/>
            <person name="Molnar A.P."/>
            <person name="Mule G."/>
            <person name="Ngan C.Y."/>
            <person name="Orejas M."/>
            <person name="Orosz E."/>
            <person name="Ouedraogo J.P."/>
            <person name="Overkamp K.M."/>
            <person name="Park H.-S."/>
            <person name="Perrone G."/>
            <person name="Piumi F."/>
            <person name="Punt P.J."/>
            <person name="Ram A.F."/>
            <person name="Ramon A."/>
            <person name="Rauscher S."/>
            <person name="Record E."/>
            <person name="Riano-Pachon D.M."/>
            <person name="Robert V."/>
            <person name="Roehrig J."/>
            <person name="Ruller R."/>
            <person name="Salamov A."/>
            <person name="Salih N.S."/>
            <person name="Samson R.A."/>
            <person name="Sandor E."/>
            <person name="Sanguinetti M."/>
            <person name="Schuetze T."/>
            <person name="Sepcic K."/>
            <person name="Shelest E."/>
            <person name="Sherlock G."/>
            <person name="Sophianopoulou V."/>
            <person name="Squina F.M."/>
            <person name="Sun H."/>
            <person name="Susca A."/>
            <person name="Todd R.B."/>
            <person name="Tsang A."/>
            <person name="Unkles S.E."/>
            <person name="van de Wiele N."/>
            <person name="van Rossen-Uffink D."/>
            <person name="Oliveira J.V."/>
            <person name="Vesth T.C."/>
            <person name="Visser J."/>
            <person name="Yu J.-H."/>
            <person name="Zhou M."/>
            <person name="Andersen M.R."/>
            <person name="Archer D.B."/>
            <person name="Baker S.E."/>
            <person name="Benoit I."/>
            <person name="Brakhage A.A."/>
            <person name="Braus G.H."/>
            <person name="Fischer R."/>
            <person name="Frisvad J.C."/>
            <person name="Goldman G.H."/>
            <person name="Houbraken J."/>
            <person name="Oakley B."/>
            <person name="Pocsi I."/>
            <person name="Scazzocchio C."/>
            <person name="Seiboth B."/>
            <person name="vanKuyk P.A."/>
            <person name="Wortman J."/>
            <person name="Dyer P.S."/>
            <person name="Grigoriev I.V."/>
        </authorList>
    </citation>
    <scope>NUCLEOTIDE SEQUENCE [LARGE SCALE GENOMIC DNA]</scope>
    <source>
        <strain evidence="4">ATCC 16872 / CBS 172.66 / WB 5094</strain>
    </source>
</reference>
<proteinExistence type="predicted"/>
<feature type="region of interest" description="Disordered" evidence="1">
    <location>
        <begin position="289"/>
        <end position="311"/>
    </location>
</feature>
<evidence type="ECO:0000313" key="3">
    <source>
        <dbReference type="EMBL" id="OJJ99779.1"/>
    </source>
</evidence>
<dbReference type="OMA" id="HPPITFG"/>
<accession>A0A1L9WU99</accession>
<evidence type="ECO:0000256" key="1">
    <source>
        <dbReference type="SAM" id="MobiDB-lite"/>
    </source>
</evidence>
<feature type="compositionally biased region" description="Low complexity" evidence="1">
    <location>
        <begin position="546"/>
        <end position="561"/>
    </location>
</feature>
<feature type="region of interest" description="Disordered" evidence="1">
    <location>
        <begin position="82"/>
        <end position="152"/>
    </location>
</feature>
<evidence type="ECO:0000256" key="2">
    <source>
        <dbReference type="SAM" id="Phobius"/>
    </source>
</evidence>
<keyword evidence="2" id="KW-1133">Transmembrane helix</keyword>
<feature type="compositionally biased region" description="Polar residues" evidence="1">
    <location>
        <begin position="295"/>
        <end position="304"/>
    </location>
</feature>
<name>A0A1L9WU99_ASPA1</name>
<dbReference type="AlphaFoldDB" id="A0A1L9WU99"/>